<dbReference type="OrthoDB" id="20582at2759"/>
<evidence type="ECO:0000256" key="2">
    <source>
        <dbReference type="ARBA" id="ARBA00008044"/>
    </source>
</evidence>
<dbReference type="PANTHER" id="PTHR36851">
    <property type="entry name" value="UNNAMED PRODUCT"/>
    <property type="match status" value="1"/>
</dbReference>
<keyword evidence="4" id="KW-0472">Membrane</keyword>
<evidence type="ECO:0000256" key="1">
    <source>
        <dbReference type="ARBA" id="ARBA00004123"/>
    </source>
</evidence>
<accession>A0A8I3AYK2</accession>
<evidence type="ECO:0000256" key="3">
    <source>
        <dbReference type="ARBA" id="ARBA00023242"/>
    </source>
</evidence>
<gene>
    <name evidence="5" type="ORF">HYQ45_018793</name>
</gene>
<sequence>MTSSQPQVSDLRLDAVLRTSAESREQADALVALLSIADEAGARLPADLEATLSKQQKLLFTNIAHLRGLHRAAHFSARETKATTAEDRQAVDTLHLQLQNLYYEQRHLQGEIAACDEYDRRAGGLAMIALLALSYWVISRASAASHLAYAHNFRHPGPQPAKGPTSFFAKDWPTIVFAYYCLFIHFLVFAFPFRSCYAVISMTWNLKKTALNKRLRDFKFAHRRRGSSSSLSSSETLTSYYACSSITSQPGDPQVEAYSESSDYAVDHVIHAIIIPNYKEEVDTLRETLDVLASHPQAVNSYDDSR</sequence>
<evidence type="ECO:0000313" key="6">
    <source>
        <dbReference type="Proteomes" id="UP000689129"/>
    </source>
</evidence>
<dbReference type="Proteomes" id="UP000689129">
    <property type="component" value="Unassembled WGS sequence"/>
</dbReference>
<comment type="caution">
    <text evidence="5">The sequence shown here is derived from an EMBL/GenBank/DDBJ whole genome shotgun (WGS) entry which is preliminary data.</text>
</comment>
<dbReference type="GO" id="GO:0005634">
    <property type="term" value="C:nucleus"/>
    <property type="evidence" value="ECO:0007669"/>
    <property type="project" value="UniProtKB-SubCell"/>
</dbReference>
<evidence type="ECO:0000256" key="4">
    <source>
        <dbReference type="SAM" id="Phobius"/>
    </source>
</evidence>
<dbReference type="InterPro" id="IPR019163">
    <property type="entry name" value="THO_Thoc5"/>
</dbReference>
<organism evidence="5 6">
    <name type="scientific">Verticillium longisporum</name>
    <name type="common">Verticillium dahliae var. longisporum</name>
    <dbReference type="NCBI Taxonomy" id="100787"/>
    <lineage>
        <taxon>Eukaryota</taxon>
        <taxon>Fungi</taxon>
        <taxon>Dikarya</taxon>
        <taxon>Ascomycota</taxon>
        <taxon>Pezizomycotina</taxon>
        <taxon>Sordariomycetes</taxon>
        <taxon>Hypocreomycetidae</taxon>
        <taxon>Glomerellales</taxon>
        <taxon>Plectosphaerellaceae</taxon>
        <taxon>Verticillium</taxon>
    </lineage>
</organism>
<comment type="subcellular location">
    <subcellularLocation>
        <location evidence="1">Nucleus</location>
    </subcellularLocation>
</comment>
<reference evidence="5" key="1">
    <citation type="journal article" date="2021" name="Mol. Plant Pathol.">
        <title>A 20-kb lineage-specific genomic region tames virulence in pathogenic amphidiploid Verticillium longisporum.</title>
        <authorList>
            <person name="Harting R."/>
            <person name="Starke J."/>
            <person name="Kusch H."/>
            <person name="Poggeler S."/>
            <person name="Maurus I."/>
            <person name="Schluter R."/>
            <person name="Landesfeind M."/>
            <person name="Bulla I."/>
            <person name="Nowrousian M."/>
            <person name="de Jonge R."/>
            <person name="Stahlhut G."/>
            <person name="Hoff K.J."/>
            <person name="Asshauer K.P."/>
            <person name="Thurmer A."/>
            <person name="Stanke M."/>
            <person name="Daniel R."/>
            <person name="Morgenstern B."/>
            <person name="Thomma B.P.H.J."/>
            <person name="Kronstad J.W."/>
            <person name="Braus-Stromeyer S.A."/>
            <person name="Braus G.H."/>
        </authorList>
    </citation>
    <scope>NUCLEOTIDE SEQUENCE</scope>
    <source>
        <strain evidence="5">Vl32</strain>
    </source>
</reference>
<evidence type="ECO:0000313" key="5">
    <source>
        <dbReference type="EMBL" id="KAG7142000.1"/>
    </source>
</evidence>
<feature type="transmembrane region" description="Helical" evidence="4">
    <location>
        <begin position="177"/>
        <end position="206"/>
    </location>
</feature>
<keyword evidence="4" id="KW-1133">Transmembrane helix</keyword>
<dbReference type="AlphaFoldDB" id="A0A8I3AYK2"/>
<dbReference type="EMBL" id="JAEMWZ010000023">
    <property type="protein sequence ID" value="KAG7142000.1"/>
    <property type="molecule type" value="Genomic_DNA"/>
</dbReference>
<keyword evidence="4" id="KW-0812">Transmembrane</keyword>
<protein>
    <submittedName>
        <fullName evidence="5">THO complex subunit 5 like protein</fullName>
    </submittedName>
</protein>
<name>A0A8I3AYK2_VERLO</name>
<keyword evidence="3" id="KW-0539">Nucleus</keyword>
<feature type="transmembrane region" description="Helical" evidence="4">
    <location>
        <begin position="122"/>
        <end position="138"/>
    </location>
</feature>
<dbReference type="PANTHER" id="PTHR36851:SF1">
    <property type="entry name" value="GLYCO_TRANS_2-LIKE DOMAIN-CONTAINING PROTEIN"/>
    <property type="match status" value="1"/>
</dbReference>
<dbReference type="Pfam" id="PF09766">
    <property type="entry name" value="FmiP_Thoc5"/>
    <property type="match status" value="1"/>
</dbReference>
<comment type="similarity">
    <text evidence="2">Belongs to the THOC5 family.</text>
</comment>
<proteinExistence type="inferred from homology"/>